<protein>
    <submittedName>
        <fullName evidence="3">Uncharacterized protein</fullName>
    </submittedName>
</protein>
<dbReference type="Proteomes" id="UP000024635">
    <property type="component" value="Unassembled WGS sequence"/>
</dbReference>
<feature type="compositionally biased region" description="Low complexity" evidence="1">
    <location>
        <begin position="405"/>
        <end position="450"/>
    </location>
</feature>
<reference evidence="4" key="1">
    <citation type="journal article" date="2015" name="Nat. Genet.">
        <title>The genome and transcriptome of the zoonotic hookworm Ancylostoma ceylanicum identify infection-specific gene families.</title>
        <authorList>
            <person name="Schwarz E.M."/>
            <person name="Hu Y."/>
            <person name="Antoshechkin I."/>
            <person name="Miller M.M."/>
            <person name="Sternberg P.W."/>
            <person name="Aroian R.V."/>
        </authorList>
    </citation>
    <scope>NUCLEOTIDE SEQUENCE</scope>
    <source>
        <strain evidence="4">HY135</strain>
    </source>
</reference>
<dbReference type="OrthoDB" id="5877663at2759"/>
<evidence type="ECO:0000256" key="1">
    <source>
        <dbReference type="SAM" id="MobiDB-lite"/>
    </source>
</evidence>
<feature type="transmembrane region" description="Helical" evidence="2">
    <location>
        <begin position="90"/>
        <end position="112"/>
    </location>
</feature>
<feature type="compositionally biased region" description="Low complexity" evidence="1">
    <location>
        <begin position="309"/>
        <end position="393"/>
    </location>
</feature>
<proteinExistence type="predicted"/>
<feature type="compositionally biased region" description="Polar residues" evidence="1">
    <location>
        <begin position="394"/>
        <end position="404"/>
    </location>
</feature>
<feature type="compositionally biased region" description="Polar residues" evidence="1">
    <location>
        <begin position="451"/>
        <end position="462"/>
    </location>
</feature>
<keyword evidence="2" id="KW-0812">Transmembrane</keyword>
<feature type="compositionally biased region" description="Low complexity" evidence="1">
    <location>
        <begin position="463"/>
        <end position="631"/>
    </location>
</feature>
<feature type="region of interest" description="Disordered" evidence="1">
    <location>
        <begin position="298"/>
        <end position="637"/>
    </location>
</feature>
<keyword evidence="4" id="KW-1185">Reference proteome</keyword>
<organism evidence="3 4">
    <name type="scientific">Ancylostoma ceylanicum</name>
    <dbReference type="NCBI Taxonomy" id="53326"/>
    <lineage>
        <taxon>Eukaryota</taxon>
        <taxon>Metazoa</taxon>
        <taxon>Ecdysozoa</taxon>
        <taxon>Nematoda</taxon>
        <taxon>Chromadorea</taxon>
        <taxon>Rhabditida</taxon>
        <taxon>Rhabditina</taxon>
        <taxon>Rhabditomorpha</taxon>
        <taxon>Strongyloidea</taxon>
        <taxon>Ancylostomatidae</taxon>
        <taxon>Ancylostomatinae</taxon>
        <taxon>Ancylostoma</taxon>
    </lineage>
</organism>
<sequence>MPPTSHCIGHIRIGHLYDNTQKSALYNLYKIVLICFWIRVQRWDEGATASESGKKTGNGSNGVIRMRQRLKEVKCLESGPTMRNIVRYSLLALVVVGAIVGVALVLVVNLVGNAGTGRVLFFAMHLDNGTPMRLFNTARSNKSCSLQMNVDNTRDSIFAMKNMDQLYSLILFNNDAKATSFMDWEKSILQLKTIETNMQGSAFKQVSVIKEYIKQKGKDDLLIYNIPCNFDYREDDEDVRHFVDEMRQARVENGVLIISNTHPASVVRDVFKVRSENIVGEDDAKNIVERIVRFSRMEKVSTSRGPTKASTSPATSSTTGSEEPATTPEPTSVPTSESTSESTTDSTSAVETTTSSELTTSASTEDPDVESTTSSEEATTSSTEFTTEEGSTSPLGHSTTPSDLTSVSTSTRESTTSANVTATSTEDVSYTSTPTSTAESSSTEFTLTTEPNSDPTTSATVETTSAGVDTDSTTTVTTPTASTTNSDESSSTSPTEPSTSTSPTEPSTSTSPTESSTSTSPTEPSTSTSPTKPSTSTSPTEPSTSTSPSEPSKSTSPTEPSTSTSPTEPSTSTSPTKPSKFTSPTGPSTSTSPTEPSKSTSPTEPSPSTSEDTTSNTVASTSTDVTTATSTIKPDPEKSDVHCVFAADLLNFGNEITNYEKEKKLVTAVAEEMFSKVSDSTAGLWVYGYTRVSQDWKYVFNNMTDNFDDFQKDVEEKIKYEKVAQPLSNEKVIEMINGANDEREEKRSNCLVFFLGKKNSSKLSMINPKENFKRIVVVSLQGADFSEIIDKSRSKALIVSLDFTKEDVTNVVTSILEAF</sequence>
<dbReference type="EMBL" id="JARK01001409">
    <property type="protein sequence ID" value="EYC06841.1"/>
    <property type="molecule type" value="Genomic_DNA"/>
</dbReference>
<evidence type="ECO:0000256" key="2">
    <source>
        <dbReference type="SAM" id="Phobius"/>
    </source>
</evidence>
<dbReference type="STRING" id="53326.A0A016TVQ4"/>
<keyword evidence="2" id="KW-1133">Transmembrane helix</keyword>
<gene>
    <name evidence="3" type="primary">Acey_s0073.g733</name>
    <name evidence="3" type="ORF">Y032_0073g733</name>
</gene>
<accession>A0A016TVQ4</accession>
<name>A0A016TVQ4_9BILA</name>
<comment type="caution">
    <text evidence="3">The sequence shown here is derived from an EMBL/GenBank/DDBJ whole genome shotgun (WGS) entry which is preliminary data.</text>
</comment>
<dbReference type="AlphaFoldDB" id="A0A016TVQ4"/>
<evidence type="ECO:0000313" key="3">
    <source>
        <dbReference type="EMBL" id="EYC06841.1"/>
    </source>
</evidence>
<keyword evidence="2" id="KW-0472">Membrane</keyword>
<evidence type="ECO:0000313" key="4">
    <source>
        <dbReference type="Proteomes" id="UP000024635"/>
    </source>
</evidence>